<dbReference type="InterPro" id="IPR003425">
    <property type="entry name" value="CCB3/YggT"/>
</dbReference>
<evidence type="ECO:0000313" key="3">
    <source>
        <dbReference type="Proteomes" id="UP001497392"/>
    </source>
</evidence>
<keyword evidence="1" id="KW-0812">Transmembrane</keyword>
<evidence type="ECO:0000313" key="2">
    <source>
        <dbReference type="EMBL" id="CAL5226826.1"/>
    </source>
</evidence>
<sequence length="234" mass="25641">MSARATAPAVCSCSSYSSTRTGHLNVRTVRKLSTKPLTQRSLALPPHRRQVQQIAAPSHACSSAAASPGAEPSRPLLSTIVAAVAVLLKAVSSAMQRTAERLQQQPDAAVLNKSIKQSVRHFHMLGAIAPFAAASGGANTFLLLTKAMARFIKIYLLLLFLRVLLSWFPAFNWERQPWLGLRQMTDPYLNLYRGLVPPLLGTIDFTPLLGFFILQYISGVLESGAAEDELDEWW</sequence>
<comment type="caution">
    <text evidence="2">The sequence shown here is derived from an EMBL/GenBank/DDBJ whole genome shotgun (WGS) entry which is preliminary data.</text>
</comment>
<dbReference type="EMBL" id="CAXHTA020000016">
    <property type="protein sequence ID" value="CAL5226826.1"/>
    <property type="molecule type" value="Genomic_DNA"/>
</dbReference>
<keyword evidence="1" id="KW-1133">Transmembrane helix</keyword>
<dbReference type="Pfam" id="PF02325">
    <property type="entry name" value="CCB3_YggT"/>
    <property type="match status" value="1"/>
</dbReference>
<feature type="transmembrane region" description="Helical" evidence="1">
    <location>
        <begin position="151"/>
        <end position="171"/>
    </location>
</feature>
<reference evidence="2 3" key="1">
    <citation type="submission" date="2024-06" db="EMBL/GenBank/DDBJ databases">
        <authorList>
            <person name="Kraege A."/>
            <person name="Thomma B."/>
        </authorList>
    </citation>
    <scope>NUCLEOTIDE SEQUENCE [LARGE SCALE GENOMIC DNA]</scope>
</reference>
<proteinExistence type="predicted"/>
<dbReference type="Proteomes" id="UP001497392">
    <property type="component" value="Unassembled WGS sequence"/>
</dbReference>
<keyword evidence="3" id="KW-1185">Reference proteome</keyword>
<gene>
    <name evidence="2" type="primary">g9689</name>
    <name evidence="2" type="ORF">VP750_LOCUS8732</name>
</gene>
<dbReference type="PANTHER" id="PTHR33219:SF14">
    <property type="entry name" value="PROTEIN COFACTOR ASSEMBLY OF COMPLEX C SUBUNIT B CCB3, CHLOROPLASTIC-RELATED"/>
    <property type="match status" value="1"/>
</dbReference>
<feature type="transmembrane region" description="Helical" evidence="1">
    <location>
        <begin position="191"/>
        <end position="214"/>
    </location>
</feature>
<dbReference type="PANTHER" id="PTHR33219">
    <property type="entry name" value="YLMG HOMOLOG PROTEIN 2, CHLOROPLASTIC"/>
    <property type="match status" value="1"/>
</dbReference>
<name>A0ABP1G7T1_9CHLO</name>
<keyword evidence="1" id="KW-0472">Membrane</keyword>
<feature type="transmembrane region" description="Helical" evidence="1">
    <location>
        <begin position="122"/>
        <end position="144"/>
    </location>
</feature>
<accession>A0ABP1G7T1</accession>
<evidence type="ECO:0000256" key="1">
    <source>
        <dbReference type="SAM" id="Phobius"/>
    </source>
</evidence>
<protein>
    <submittedName>
        <fullName evidence="2">G9689 protein</fullName>
    </submittedName>
</protein>
<organism evidence="2 3">
    <name type="scientific">Coccomyxa viridis</name>
    <dbReference type="NCBI Taxonomy" id="1274662"/>
    <lineage>
        <taxon>Eukaryota</taxon>
        <taxon>Viridiplantae</taxon>
        <taxon>Chlorophyta</taxon>
        <taxon>core chlorophytes</taxon>
        <taxon>Trebouxiophyceae</taxon>
        <taxon>Trebouxiophyceae incertae sedis</taxon>
        <taxon>Coccomyxaceae</taxon>
        <taxon>Coccomyxa</taxon>
    </lineage>
</organism>